<protein>
    <submittedName>
        <fullName evidence="2">PhnA domain-containing protein</fullName>
    </submittedName>
</protein>
<dbReference type="AlphaFoldDB" id="A0AA41W7B1"/>
<proteinExistence type="predicted"/>
<dbReference type="InterPro" id="IPR013988">
    <property type="entry name" value="YjdM_C"/>
</dbReference>
<name>A0AA41W7B1_9GAMM</name>
<dbReference type="Proteomes" id="UP001165393">
    <property type="component" value="Unassembled WGS sequence"/>
</dbReference>
<dbReference type="Gene3D" id="2.30.30.40">
    <property type="entry name" value="SH3 Domains"/>
    <property type="match status" value="1"/>
</dbReference>
<feature type="domain" description="PhnA protein N-terminal proteobacterial" evidence="1">
    <location>
        <begin position="6"/>
        <end position="51"/>
    </location>
</feature>
<organism evidence="2 3">
    <name type="scientific">Echinimonas agarilytica</name>
    <dbReference type="NCBI Taxonomy" id="1215918"/>
    <lineage>
        <taxon>Bacteria</taxon>
        <taxon>Pseudomonadati</taxon>
        <taxon>Pseudomonadota</taxon>
        <taxon>Gammaproteobacteria</taxon>
        <taxon>Alteromonadales</taxon>
        <taxon>Echinimonadaceae</taxon>
        <taxon>Echinimonas</taxon>
    </lineage>
</organism>
<evidence type="ECO:0000259" key="1">
    <source>
        <dbReference type="SMART" id="SM00782"/>
    </source>
</evidence>
<reference evidence="2 3" key="1">
    <citation type="journal article" date="2013" name="Antonie Van Leeuwenhoek">
        <title>Echinimonas agarilytica gen. nov., sp. nov., a new gammaproteobacterium isolated from the sea urchin Strongylocentrotus intermedius.</title>
        <authorList>
            <person name="Nedashkovskaya O.I."/>
            <person name="Stenkova A.M."/>
            <person name="Zhukova N.V."/>
            <person name="Van Trappen S."/>
            <person name="Lee J.S."/>
            <person name="Kim S.B."/>
        </authorList>
    </citation>
    <scope>NUCLEOTIDE SEQUENCE [LARGE SCALE GENOMIC DNA]</scope>
    <source>
        <strain evidence="2 3">KMM 6351</strain>
    </source>
</reference>
<sequence length="192" mass="20970">MSIEQTLIARSGGQCELSAVTENLAVYEVPPVEPSSDHAILVNEALLAQINSTESLDPNAWRGLNDSVWSQVPAVQVMAWRILTRLSRQGEGWATDLLDMLYLEDDVKAWAESGLEDSDEDDSVIHKDSNGSRLAAGDNVVLIKDLDVKGTSFVGKRGTAVRGISLTDNPEHIEGRVNGVRIVILTKFVKKM</sequence>
<dbReference type="InterPro" id="IPR013991">
    <property type="entry name" value="PhnaA_N_proteobac"/>
</dbReference>
<dbReference type="EMBL" id="JAMQGP010000004">
    <property type="protein sequence ID" value="MCM2680269.1"/>
    <property type="molecule type" value="Genomic_DNA"/>
</dbReference>
<dbReference type="RefSeq" id="WP_251261688.1">
    <property type="nucleotide sequence ID" value="NZ_JAMQGP010000004.1"/>
</dbReference>
<keyword evidence="3" id="KW-1185">Reference proteome</keyword>
<dbReference type="Pfam" id="PF03831">
    <property type="entry name" value="YjdM"/>
    <property type="match status" value="1"/>
</dbReference>
<evidence type="ECO:0000313" key="2">
    <source>
        <dbReference type="EMBL" id="MCM2680269.1"/>
    </source>
</evidence>
<accession>A0AA41W7B1</accession>
<dbReference type="PANTHER" id="PTHR30305">
    <property type="entry name" value="PROTEIN YJDM-RELATED"/>
    <property type="match status" value="1"/>
</dbReference>
<comment type="caution">
    <text evidence="2">The sequence shown here is derived from an EMBL/GenBank/DDBJ whole genome shotgun (WGS) entry which is preliminary data.</text>
</comment>
<gene>
    <name evidence="2" type="ORF">NAF29_11380</name>
</gene>
<dbReference type="SUPFAM" id="SSF82057">
    <property type="entry name" value="Prokaryotic SH3-related domain"/>
    <property type="match status" value="1"/>
</dbReference>
<dbReference type="SMART" id="SM00782">
    <property type="entry name" value="PhnA_Zn_Ribbon"/>
    <property type="match status" value="1"/>
</dbReference>
<dbReference type="PANTHER" id="PTHR30305:SF3">
    <property type="entry name" value="PROTEIN YJDM"/>
    <property type="match status" value="1"/>
</dbReference>
<evidence type="ECO:0000313" key="3">
    <source>
        <dbReference type="Proteomes" id="UP001165393"/>
    </source>
</evidence>